<keyword evidence="4 8" id="KW-0812">Transmembrane</keyword>
<dbReference type="OrthoDB" id="9799219at2"/>
<keyword evidence="10" id="KW-1185">Reference proteome</keyword>
<evidence type="ECO:0000256" key="3">
    <source>
        <dbReference type="ARBA" id="ARBA00022475"/>
    </source>
</evidence>
<name>A0A4Q2RRW8_9ACTN</name>
<feature type="transmembrane region" description="Helical" evidence="8">
    <location>
        <begin position="70"/>
        <end position="91"/>
    </location>
</feature>
<sequence>MSTNLTLIVTASTLIGCGVYLVLERSLTRVLVGLLVMGNGINLLFLIAGGRAGNAPIEGTTPPSTMSDPLPQALVLTAIVIALGTTAFLLAMAHRSWQLNSNDDVQDDVEDASIRRLAAADEASDSHDLATGGGDDDPRVEEEA</sequence>
<keyword evidence="5 8" id="KW-1133">Transmembrane helix</keyword>
<dbReference type="InterPro" id="IPR050601">
    <property type="entry name" value="CPA3_antiporter_subunitC"/>
</dbReference>
<gene>
    <name evidence="9" type="ORF">EUA06_09990</name>
</gene>
<comment type="subcellular location">
    <subcellularLocation>
        <location evidence="1">Cell membrane</location>
        <topology evidence="1">Multi-pass membrane protein</topology>
    </subcellularLocation>
</comment>
<accession>A0A4Q2RRW8</accession>
<reference evidence="9 10" key="1">
    <citation type="submission" date="2019-01" db="EMBL/GenBank/DDBJ databases">
        <title>Novel species of Nocardioides.</title>
        <authorList>
            <person name="Liu Q."/>
            <person name="Xin Y.-H."/>
        </authorList>
    </citation>
    <scope>NUCLEOTIDE SEQUENCE [LARGE SCALE GENOMIC DNA]</scope>
    <source>
        <strain evidence="9 10">HLT3-15</strain>
    </source>
</reference>
<dbReference type="InterPro" id="IPR039428">
    <property type="entry name" value="NUOK/Mnh_C1-like"/>
</dbReference>
<evidence type="ECO:0000256" key="7">
    <source>
        <dbReference type="SAM" id="MobiDB-lite"/>
    </source>
</evidence>
<organism evidence="9 10">
    <name type="scientific">Nocardioides glacieisoli</name>
    <dbReference type="NCBI Taxonomy" id="1168730"/>
    <lineage>
        <taxon>Bacteria</taxon>
        <taxon>Bacillati</taxon>
        <taxon>Actinomycetota</taxon>
        <taxon>Actinomycetes</taxon>
        <taxon>Propionibacteriales</taxon>
        <taxon>Nocardioidaceae</taxon>
        <taxon>Nocardioides</taxon>
    </lineage>
</organism>
<evidence type="ECO:0000256" key="2">
    <source>
        <dbReference type="ARBA" id="ARBA00010388"/>
    </source>
</evidence>
<comment type="caution">
    <text evidence="9">The sequence shown here is derived from an EMBL/GenBank/DDBJ whole genome shotgun (WGS) entry which is preliminary data.</text>
</comment>
<comment type="similarity">
    <text evidence="2">Belongs to the CPA3 antiporters (TC 2.A.63) subunit C family.</text>
</comment>
<dbReference type="Gene3D" id="1.10.287.3510">
    <property type="match status" value="1"/>
</dbReference>
<evidence type="ECO:0000313" key="10">
    <source>
        <dbReference type="Proteomes" id="UP000291838"/>
    </source>
</evidence>
<feature type="transmembrane region" description="Helical" evidence="8">
    <location>
        <begin position="30"/>
        <end position="50"/>
    </location>
</feature>
<dbReference type="GO" id="GO:0005886">
    <property type="term" value="C:plasma membrane"/>
    <property type="evidence" value="ECO:0007669"/>
    <property type="project" value="UniProtKB-SubCell"/>
</dbReference>
<evidence type="ECO:0000256" key="4">
    <source>
        <dbReference type="ARBA" id="ARBA00022692"/>
    </source>
</evidence>
<dbReference type="EMBL" id="SDWS01000004">
    <property type="protein sequence ID" value="RYB90624.1"/>
    <property type="molecule type" value="Genomic_DNA"/>
</dbReference>
<evidence type="ECO:0000313" key="9">
    <source>
        <dbReference type="EMBL" id="RYB90624.1"/>
    </source>
</evidence>
<dbReference type="PANTHER" id="PTHR34583">
    <property type="entry name" value="ANTIPORTER SUBUNIT MNHC2-RELATED"/>
    <property type="match status" value="1"/>
</dbReference>
<keyword evidence="3" id="KW-1003">Cell membrane</keyword>
<dbReference type="Proteomes" id="UP000291838">
    <property type="component" value="Unassembled WGS sequence"/>
</dbReference>
<proteinExistence type="inferred from homology"/>
<keyword evidence="6 8" id="KW-0472">Membrane</keyword>
<evidence type="ECO:0000256" key="1">
    <source>
        <dbReference type="ARBA" id="ARBA00004651"/>
    </source>
</evidence>
<protein>
    <submittedName>
        <fullName evidence="9">Na(+)/H(+) antiporter subunit C</fullName>
    </submittedName>
</protein>
<evidence type="ECO:0000256" key="8">
    <source>
        <dbReference type="SAM" id="Phobius"/>
    </source>
</evidence>
<dbReference type="RefSeq" id="WP_129475153.1">
    <property type="nucleotide sequence ID" value="NZ_SDWS01000004.1"/>
</dbReference>
<feature type="region of interest" description="Disordered" evidence="7">
    <location>
        <begin position="116"/>
        <end position="144"/>
    </location>
</feature>
<feature type="compositionally biased region" description="Acidic residues" evidence="7">
    <location>
        <begin position="134"/>
        <end position="144"/>
    </location>
</feature>
<dbReference type="AlphaFoldDB" id="A0A4Q2RRW8"/>
<dbReference type="Pfam" id="PF00420">
    <property type="entry name" value="Oxidored_q2"/>
    <property type="match status" value="1"/>
</dbReference>
<dbReference type="PANTHER" id="PTHR34583:SF2">
    <property type="entry name" value="ANTIPORTER SUBUNIT MNHC2-RELATED"/>
    <property type="match status" value="1"/>
</dbReference>
<feature type="transmembrane region" description="Helical" evidence="8">
    <location>
        <begin position="6"/>
        <end position="23"/>
    </location>
</feature>
<evidence type="ECO:0000256" key="6">
    <source>
        <dbReference type="ARBA" id="ARBA00023136"/>
    </source>
</evidence>
<evidence type="ECO:0000256" key="5">
    <source>
        <dbReference type="ARBA" id="ARBA00022989"/>
    </source>
</evidence>
<dbReference type="NCBIfam" id="NF005929">
    <property type="entry name" value="PRK07946.1"/>
    <property type="match status" value="1"/>
</dbReference>